<keyword evidence="9" id="KW-1185">Reference proteome</keyword>
<evidence type="ECO:0000313" key="8">
    <source>
        <dbReference type="EMBL" id="MBW3365491.1"/>
    </source>
</evidence>
<dbReference type="Proteomes" id="UP000774935">
    <property type="component" value="Unassembled WGS sequence"/>
</dbReference>
<evidence type="ECO:0000256" key="4">
    <source>
        <dbReference type="ARBA" id="ARBA00023136"/>
    </source>
</evidence>
<evidence type="ECO:0000313" key="9">
    <source>
        <dbReference type="Proteomes" id="UP000774935"/>
    </source>
</evidence>
<dbReference type="RefSeq" id="WP_199109971.1">
    <property type="nucleotide sequence ID" value="NZ_JAHWXQ010000002.1"/>
</dbReference>
<dbReference type="Pfam" id="PF07980">
    <property type="entry name" value="SusD_RagB"/>
    <property type="match status" value="1"/>
</dbReference>
<feature type="domain" description="RagB/SusD" evidence="6">
    <location>
        <begin position="356"/>
        <end position="477"/>
    </location>
</feature>
<evidence type="ECO:0000259" key="7">
    <source>
        <dbReference type="Pfam" id="PF14322"/>
    </source>
</evidence>
<proteinExistence type="inferred from homology"/>
<keyword evidence="5" id="KW-0998">Cell outer membrane</keyword>
<dbReference type="InterPro" id="IPR011990">
    <property type="entry name" value="TPR-like_helical_dom_sf"/>
</dbReference>
<keyword evidence="3" id="KW-0732">Signal</keyword>
<dbReference type="InterPro" id="IPR012944">
    <property type="entry name" value="SusD_RagB_dom"/>
</dbReference>
<reference evidence="8 9" key="1">
    <citation type="submission" date="2021-07" db="EMBL/GenBank/DDBJ databases">
        <authorList>
            <person name="Kim M.K."/>
        </authorList>
    </citation>
    <scope>NUCLEOTIDE SEQUENCE [LARGE SCALE GENOMIC DNA]</scope>
    <source>
        <strain evidence="8 9">HLY7-15</strain>
    </source>
</reference>
<dbReference type="SUPFAM" id="SSF48452">
    <property type="entry name" value="TPR-like"/>
    <property type="match status" value="1"/>
</dbReference>
<sequence length="479" mass="53670">MKRNYILPAILFFLFLGVTSCDDLLDVEPQQSIDARDAINTPEDLQGAVIGMYTILGEPELYGTNLLLLPELQGSEENLTWLGTFAGYRQVSLKNMTAENSEAQRTWVTAYEGINLANIILSKLDIMDEEPEERDRIEGEALFVRGILHFELVRLYAKAWNDGDPASNLGVPVRTTPVTTESEAATPPTRNTVAEVYAQVLEDLERAKELLPDRNNERANTYAASGFLSRVYLQQQNYEGARDEANRVIEEGGYELNPTVTAIFRNDNTAEAIFEIQQNDQNNAGTANDGLATFYADLEGVGRADISVNTEFSDTNPNRYTTYDLYEENDTRLTALFYTGFNFGAITTSKWLSFGQNIPVIRLAEMYLTRAEANFRLGTAIGATPAEDINRIRTRAGISPLGSVTLEQILLERRLELAFEGFRIHDLKRTETDLVGRDPETGDIDYVIPWNDEMLVFPIPRREIDASKGSLVQNPPYGD</sequence>
<gene>
    <name evidence="8" type="ORF">KYK27_10570</name>
</gene>
<name>A0ABS6XBX7_9BACT</name>
<comment type="caution">
    <text evidence="8">The sequence shown here is derived from an EMBL/GenBank/DDBJ whole genome shotgun (WGS) entry which is preliminary data.</text>
</comment>
<dbReference type="EMBL" id="JAHWXQ010000002">
    <property type="protein sequence ID" value="MBW3365491.1"/>
    <property type="molecule type" value="Genomic_DNA"/>
</dbReference>
<protein>
    <submittedName>
        <fullName evidence="8">RagB/SusD family nutrient uptake outer membrane protein</fullName>
    </submittedName>
</protein>
<keyword evidence="4" id="KW-0472">Membrane</keyword>
<evidence type="ECO:0000256" key="5">
    <source>
        <dbReference type="ARBA" id="ARBA00023237"/>
    </source>
</evidence>
<dbReference type="Pfam" id="PF14322">
    <property type="entry name" value="SusD-like_3"/>
    <property type="match status" value="1"/>
</dbReference>
<evidence type="ECO:0000256" key="3">
    <source>
        <dbReference type="ARBA" id="ARBA00022729"/>
    </source>
</evidence>
<feature type="domain" description="SusD-like N-terminal" evidence="7">
    <location>
        <begin position="25"/>
        <end position="233"/>
    </location>
</feature>
<dbReference type="CDD" id="cd08977">
    <property type="entry name" value="SusD"/>
    <property type="match status" value="1"/>
</dbReference>
<evidence type="ECO:0000256" key="1">
    <source>
        <dbReference type="ARBA" id="ARBA00004442"/>
    </source>
</evidence>
<accession>A0ABS6XBX7</accession>
<dbReference type="Gene3D" id="1.25.40.390">
    <property type="match status" value="1"/>
</dbReference>
<organism evidence="8 9">
    <name type="scientific">Pontibacter populi</name>
    <dbReference type="NCBI Taxonomy" id="890055"/>
    <lineage>
        <taxon>Bacteria</taxon>
        <taxon>Pseudomonadati</taxon>
        <taxon>Bacteroidota</taxon>
        <taxon>Cytophagia</taxon>
        <taxon>Cytophagales</taxon>
        <taxon>Hymenobacteraceae</taxon>
        <taxon>Pontibacter</taxon>
    </lineage>
</organism>
<dbReference type="PROSITE" id="PS51257">
    <property type="entry name" value="PROKAR_LIPOPROTEIN"/>
    <property type="match status" value="1"/>
</dbReference>
<evidence type="ECO:0000259" key="6">
    <source>
        <dbReference type="Pfam" id="PF07980"/>
    </source>
</evidence>
<comment type="similarity">
    <text evidence="2">Belongs to the SusD family.</text>
</comment>
<comment type="subcellular location">
    <subcellularLocation>
        <location evidence="1">Cell outer membrane</location>
    </subcellularLocation>
</comment>
<dbReference type="InterPro" id="IPR033985">
    <property type="entry name" value="SusD-like_N"/>
</dbReference>
<evidence type="ECO:0000256" key="2">
    <source>
        <dbReference type="ARBA" id="ARBA00006275"/>
    </source>
</evidence>